<evidence type="ECO:0000313" key="2">
    <source>
        <dbReference type="EMBL" id="EDT47521.1"/>
    </source>
</evidence>
<feature type="transmembrane region" description="Helical" evidence="1">
    <location>
        <begin position="157"/>
        <end position="186"/>
    </location>
</feature>
<proteinExistence type="predicted"/>
<reference evidence="2" key="2">
    <citation type="submission" date="2013-09" db="EMBL/GenBank/DDBJ databases">
        <title>Draft genome sequence of Streptococcus infantarius subsp. infantarius ATCC BAA-102.</title>
        <authorList>
            <person name="Sudarsanam P."/>
            <person name="Ley R."/>
            <person name="Guruge J."/>
            <person name="Turnbaugh P.J."/>
            <person name="Mahowald M."/>
            <person name="Liep D."/>
            <person name="Gordon J."/>
        </authorList>
    </citation>
    <scope>NUCLEOTIDE SEQUENCE</scope>
    <source>
        <strain evidence="2">ATCC BAA-102</strain>
    </source>
</reference>
<keyword evidence="1" id="KW-0812">Transmembrane</keyword>
<dbReference type="Proteomes" id="UP000005602">
    <property type="component" value="Unassembled WGS sequence"/>
</dbReference>
<accession>A0ABM9XE39</accession>
<keyword evidence="1" id="KW-1133">Transmembrane helix</keyword>
<feature type="transmembrane region" description="Helical" evidence="1">
    <location>
        <begin position="72"/>
        <end position="90"/>
    </location>
</feature>
<name>A0ABM9XE39_9STRE</name>
<evidence type="ECO:0000313" key="3">
    <source>
        <dbReference type="Proteomes" id="UP000005602"/>
    </source>
</evidence>
<reference evidence="2" key="1">
    <citation type="submission" date="2008-03" db="EMBL/GenBank/DDBJ databases">
        <authorList>
            <person name="Fulton L."/>
            <person name="Clifton S."/>
            <person name="Fulton B."/>
            <person name="Xu J."/>
            <person name="Minx P."/>
            <person name="Pepin K.H."/>
            <person name="Johnson M."/>
            <person name="Thiruvilangam P."/>
            <person name="Bhonagiri V."/>
            <person name="Nash W.E."/>
            <person name="Mardis E.R."/>
            <person name="Wilson R.K."/>
        </authorList>
    </citation>
    <scope>NUCLEOTIDE SEQUENCE [LARGE SCALE GENOMIC DNA]</scope>
    <source>
        <strain evidence="2">ATCC BAA-102</strain>
    </source>
</reference>
<dbReference type="Gene3D" id="1.10.1760.20">
    <property type="match status" value="1"/>
</dbReference>
<protein>
    <recommendedName>
        <fullName evidence="4">Pantothenic acid transporter pant</fullName>
    </recommendedName>
</protein>
<evidence type="ECO:0008006" key="4">
    <source>
        <dbReference type="Google" id="ProtNLM"/>
    </source>
</evidence>
<keyword evidence="1" id="KW-0472">Membrane</keyword>
<dbReference type="Pfam" id="PF12822">
    <property type="entry name" value="ECF_trnsprt"/>
    <property type="match status" value="1"/>
</dbReference>
<comment type="caution">
    <text evidence="2">The sequence shown here is derived from an EMBL/GenBank/DDBJ whole genome shotgun (WGS) entry which is preliminary data.</text>
</comment>
<keyword evidence="3" id="KW-1185">Reference proteome</keyword>
<feature type="transmembrane region" description="Helical" evidence="1">
    <location>
        <begin position="45"/>
        <end position="66"/>
    </location>
</feature>
<evidence type="ECO:0000256" key="1">
    <source>
        <dbReference type="SAM" id="Phobius"/>
    </source>
</evidence>
<dbReference type="InterPro" id="IPR024529">
    <property type="entry name" value="ECF_trnsprt_substrate-spec"/>
</dbReference>
<sequence length="225" mass="24372">MKNVYNFTLVKTPVNLYNVLGFQNRSQKSHLLGGVMKNSKAASNIATVAIFFAIMLVINFLTSLVFNLWPVPIKPTLIHVPVIIASIVYGPRIGATLGALMGVISVTVNTLTLLPTSYLFSPFVENGNLSSLIVAMVPRILIGITPYFVYKWLHNRFGIIVAGAIGSMTNTIFVLGGIFFLFANVYSGDIKALLAVVFGTNAIAEMIISAILTLAIVPKLQKIRA</sequence>
<feature type="transmembrane region" description="Helical" evidence="1">
    <location>
        <begin position="192"/>
        <end position="217"/>
    </location>
</feature>
<feature type="transmembrane region" description="Helical" evidence="1">
    <location>
        <begin position="132"/>
        <end position="150"/>
    </location>
</feature>
<feature type="transmembrane region" description="Helical" evidence="1">
    <location>
        <begin position="97"/>
        <end position="120"/>
    </location>
</feature>
<dbReference type="EMBL" id="ABJK02000020">
    <property type="protein sequence ID" value="EDT47521.1"/>
    <property type="molecule type" value="Genomic_DNA"/>
</dbReference>
<gene>
    <name evidence="2" type="ORF">STRINF_01318</name>
</gene>
<organism evidence="2 3">
    <name type="scientific">Streptococcus infantarius subsp. infantarius ATCC BAA-102</name>
    <dbReference type="NCBI Taxonomy" id="471872"/>
    <lineage>
        <taxon>Bacteria</taxon>
        <taxon>Bacillati</taxon>
        <taxon>Bacillota</taxon>
        <taxon>Bacilli</taxon>
        <taxon>Lactobacillales</taxon>
        <taxon>Streptococcaceae</taxon>
        <taxon>Streptococcus</taxon>
    </lineage>
</organism>